<keyword evidence="2" id="KW-0378">Hydrolase</keyword>
<dbReference type="GO" id="GO:0008237">
    <property type="term" value="F:metallopeptidase activity"/>
    <property type="evidence" value="ECO:0007669"/>
    <property type="project" value="UniProtKB-KW"/>
</dbReference>
<protein>
    <submittedName>
        <fullName evidence="2">RIP metalloprotease RseP</fullName>
    </submittedName>
</protein>
<keyword evidence="1" id="KW-1133">Transmembrane helix</keyword>
<evidence type="ECO:0000313" key="2">
    <source>
        <dbReference type="EMBL" id="MBM3275191.1"/>
    </source>
</evidence>
<proteinExistence type="predicted"/>
<feature type="non-terminal residue" evidence="2">
    <location>
        <position position="1"/>
    </location>
</feature>
<reference evidence="2 3" key="1">
    <citation type="submission" date="2019-03" db="EMBL/GenBank/DDBJ databases">
        <title>Lake Tanganyika Metagenome-Assembled Genomes (MAGs).</title>
        <authorList>
            <person name="Tran P."/>
        </authorList>
    </citation>
    <scope>NUCLEOTIDE SEQUENCE [LARGE SCALE GENOMIC DNA]</scope>
    <source>
        <strain evidence="2">K_DeepCast_65m_m2_236</strain>
    </source>
</reference>
<keyword evidence="1" id="KW-0472">Membrane</keyword>
<dbReference type="EMBL" id="VGJX01000480">
    <property type="protein sequence ID" value="MBM3275191.1"/>
    <property type="molecule type" value="Genomic_DNA"/>
</dbReference>
<keyword evidence="2" id="KW-0482">Metalloprotease</keyword>
<organism evidence="2 3">
    <name type="scientific">Candidatus Tanganyikabacteria bacterium</name>
    <dbReference type="NCBI Taxonomy" id="2961651"/>
    <lineage>
        <taxon>Bacteria</taxon>
        <taxon>Bacillati</taxon>
        <taxon>Candidatus Sericytochromatia</taxon>
        <taxon>Candidatus Tanganyikabacteria</taxon>
    </lineage>
</organism>
<dbReference type="AlphaFoldDB" id="A0A937X7T8"/>
<gene>
    <name evidence="2" type="ORF">FJZ00_08550</name>
</gene>
<evidence type="ECO:0000313" key="3">
    <source>
        <dbReference type="Proteomes" id="UP000703893"/>
    </source>
</evidence>
<feature type="transmembrane region" description="Helical" evidence="1">
    <location>
        <begin position="26"/>
        <end position="44"/>
    </location>
</feature>
<name>A0A937X7T8_9BACT</name>
<evidence type="ECO:0000256" key="1">
    <source>
        <dbReference type="SAM" id="Phobius"/>
    </source>
</evidence>
<keyword evidence="2" id="KW-0645">Protease</keyword>
<accession>A0A937X7T8</accession>
<comment type="caution">
    <text evidence="2">The sequence shown here is derived from an EMBL/GenBank/DDBJ whole genome shotgun (WGS) entry which is preliminary data.</text>
</comment>
<dbReference type="Proteomes" id="UP000703893">
    <property type="component" value="Unassembled WGS sequence"/>
</dbReference>
<keyword evidence="1" id="KW-0812">Transmembrane</keyword>
<sequence>LDGGQIAFLAAEGIARRPLPKSFKQVVNTGGMLLLLTLLVVITIKDIWAVGGALTGVR</sequence>